<dbReference type="InterPro" id="IPR029066">
    <property type="entry name" value="PLP-binding_barrel"/>
</dbReference>
<dbReference type="Proteomes" id="UP000265618">
    <property type="component" value="Unassembled WGS sequence"/>
</dbReference>
<evidence type="ECO:0000313" key="4">
    <source>
        <dbReference type="EMBL" id="GIQ84576.1"/>
    </source>
</evidence>
<keyword evidence="2" id="KW-0663">Pyridoxal phosphate</keyword>
<protein>
    <submittedName>
        <fullName evidence="4">Ornithine/DAP/Arg decarboxylase</fullName>
    </submittedName>
</protein>
<proteinExistence type="predicted"/>
<sequence>MENTASLVRIQAALQKLSNLPADRPDVESLNDEVRLFVNHCCGRLDTIVSAQALQECQVSSVQQALEARGKERTTALKRHQIDPSACTVSLNVIEFTREGCVIDVCVHVINKLRTPMEQPNQDDVRDMLTVAVATPSSSSHALKTGLAPSQVVYDSPAKTMRELRLALNRNVGLLNVDNFDELTRIQSLVSGECSASTSSVGLRINPQIGAGDIEATSTATATAKFGIPVNQPGVLQRVIDSCAAMPRVNALHVHVGSGGMGFDQLVAGVASICSTAEAINSALGHRQITTLDIGGGFPVSYEKMKESPSFAQYWGAVVAAVPSVTEYRLVTEFGRALIARSGYLASKVEYVKSQGGRQIATIHFGADMCVWTAYTKEHMMRLPMDIYGQKDGEWVLRTPEDTPVDTSSVANGLDVVGPLCFSADIVAWEREYLPALREGDVAIFGCTGAYTLSVWSRFNSRPVPKVLVLGQQGERVVKSKETEEEALRIWG</sequence>
<keyword evidence="5" id="KW-1185">Reference proteome</keyword>
<evidence type="ECO:0000259" key="3">
    <source>
        <dbReference type="Pfam" id="PF02784"/>
    </source>
</evidence>
<reference evidence="4 5" key="1">
    <citation type="journal article" date="2018" name="PLoS ONE">
        <title>The draft genome of Kipferlia bialata reveals reductive genome evolution in fornicate parasites.</title>
        <authorList>
            <person name="Tanifuji G."/>
            <person name="Takabayashi S."/>
            <person name="Kume K."/>
            <person name="Takagi M."/>
            <person name="Nakayama T."/>
            <person name="Kamikawa R."/>
            <person name="Inagaki Y."/>
            <person name="Hashimoto T."/>
        </authorList>
    </citation>
    <scope>NUCLEOTIDE SEQUENCE [LARGE SCALE GENOMIC DNA]</scope>
    <source>
        <strain evidence="4">NY0173</strain>
    </source>
</reference>
<accession>A0A9K3CYC8</accession>
<evidence type="ECO:0000256" key="1">
    <source>
        <dbReference type="ARBA" id="ARBA00001933"/>
    </source>
</evidence>
<dbReference type="OrthoDB" id="5034579at2759"/>
<comment type="cofactor">
    <cofactor evidence="1">
        <name>pyridoxal 5'-phosphate</name>
        <dbReference type="ChEBI" id="CHEBI:597326"/>
    </cofactor>
</comment>
<organism evidence="4 5">
    <name type="scientific">Kipferlia bialata</name>
    <dbReference type="NCBI Taxonomy" id="797122"/>
    <lineage>
        <taxon>Eukaryota</taxon>
        <taxon>Metamonada</taxon>
        <taxon>Carpediemonas-like organisms</taxon>
        <taxon>Kipferlia</taxon>
    </lineage>
</organism>
<dbReference type="InterPro" id="IPR009006">
    <property type="entry name" value="Ala_racemase/Decarboxylase_C"/>
</dbReference>
<evidence type="ECO:0000256" key="2">
    <source>
        <dbReference type="ARBA" id="ARBA00022898"/>
    </source>
</evidence>
<name>A0A9K3CYC8_9EUKA</name>
<dbReference type="SUPFAM" id="SSF50621">
    <property type="entry name" value="Alanine racemase C-terminal domain-like"/>
    <property type="match status" value="1"/>
</dbReference>
<dbReference type="GO" id="GO:0008836">
    <property type="term" value="F:diaminopimelate decarboxylase activity"/>
    <property type="evidence" value="ECO:0007669"/>
    <property type="project" value="TreeGrafter"/>
</dbReference>
<dbReference type="Gene3D" id="3.20.20.10">
    <property type="entry name" value="Alanine racemase"/>
    <property type="match status" value="1"/>
</dbReference>
<dbReference type="AlphaFoldDB" id="A0A9K3CYC8"/>
<dbReference type="PANTHER" id="PTHR43727:SF3">
    <property type="entry name" value="GROUP IV DECARBOXYLASE"/>
    <property type="match status" value="1"/>
</dbReference>
<dbReference type="Pfam" id="PF02784">
    <property type="entry name" value="Orn_Arg_deC_N"/>
    <property type="match status" value="1"/>
</dbReference>
<dbReference type="PANTHER" id="PTHR43727">
    <property type="entry name" value="DIAMINOPIMELATE DECARBOXYLASE"/>
    <property type="match status" value="1"/>
</dbReference>
<dbReference type="EMBL" id="BDIP01001526">
    <property type="protein sequence ID" value="GIQ84576.1"/>
    <property type="molecule type" value="Genomic_DNA"/>
</dbReference>
<evidence type="ECO:0000313" key="5">
    <source>
        <dbReference type="Proteomes" id="UP000265618"/>
    </source>
</evidence>
<dbReference type="SUPFAM" id="SSF51419">
    <property type="entry name" value="PLP-binding barrel"/>
    <property type="match status" value="1"/>
</dbReference>
<feature type="domain" description="Orn/DAP/Arg decarboxylase 2 N-terminal" evidence="3">
    <location>
        <begin position="141"/>
        <end position="340"/>
    </location>
</feature>
<comment type="caution">
    <text evidence="4">The sequence shown here is derived from an EMBL/GenBank/DDBJ whole genome shotgun (WGS) entry which is preliminary data.</text>
</comment>
<dbReference type="GO" id="GO:0009089">
    <property type="term" value="P:lysine biosynthetic process via diaminopimelate"/>
    <property type="evidence" value="ECO:0007669"/>
    <property type="project" value="TreeGrafter"/>
</dbReference>
<dbReference type="Gene3D" id="2.40.37.10">
    <property type="entry name" value="Lyase, Ornithine Decarboxylase, Chain A, domain 1"/>
    <property type="match status" value="1"/>
</dbReference>
<dbReference type="PRINTS" id="PR01179">
    <property type="entry name" value="ODADCRBXLASE"/>
</dbReference>
<dbReference type="InterPro" id="IPR000183">
    <property type="entry name" value="Orn/DAP/Arg_de-COase"/>
</dbReference>
<dbReference type="InterPro" id="IPR022644">
    <property type="entry name" value="De-COase2_N"/>
</dbReference>
<gene>
    <name evidence="4" type="ORF">KIPB_006098</name>
</gene>